<dbReference type="Gene3D" id="1.10.1660.10">
    <property type="match status" value="1"/>
</dbReference>
<protein>
    <submittedName>
        <fullName evidence="3">MerR family transcriptional regulator</fullName>
    </submittedName>
</protein>
<evidence type="ECO:0000313" key="4">
    <source>
        <dbReference type="Proteomes" id="UP001165590"/>
    </source>
</evidence>
<reference evidence="3" key="1">
    <citation type="journal article" date="2022" name="bioRxiv">
        <title>Discovery and biosynthetic assessment of Streptomyces ortus sp nov. isolated from a deep-sea sponge.</title>
        <authorList>
            <person name="Williams S.E."/>
        </authorList>
    </citation>
    <scope>NUCLEOTIDE SEQUENCE</scope>
    <source>
        <strain evidence="3">A15ISP2-DRY2</strain>
    </source>
</reference>
<name>A0ABT3V129_9ACTN</name>
<keyword evidence="4" id="KW-1185">Reference proteome</keyword>
<dbReference type="InterPro" id="IPR047057">
    <property type="entry name" value="MerR_fam"/>
</dbReference>
<dbReference type="InterPro" id="IPR009061">
    <property type="entry name" value="DNA-bd_dom_put_sf"/>
</dbReference>
<evidence type="ECO:0000256" key="1">
    <source>
        <dbReference type="ARBA" id="ARBA00023125"/>
    </source>
</evidence>
<evidence type="ECO:0000313" key="3">
    <source>
        <dbReference type="EMBL" id="MCX4233301.1"/>
    </source>
</evidence>
<sequence length="274" mass="29501">MRIGELAAAVGVTTRTVRHYHQLGLLPEPERRPNGYRDYGLRHAVALARIRRLTELGLGLPEVRDILADDAGRDLAEVLTELDDDLARQEAAIRARRLRLRALIDGGRIPAEGPVSPELAAVFGRLTRHPEPAIAAKDREMIALLETVSAPKDRERLLSALRATADVPGALERTHAAYTLLDELADADPADPRVEEAAHAIADCLPDEALAGLGLTDLDLADLDPDSTGANGSGGLLGALLDDFPPAQSAAVLRTIRLLVQRARAEHGRSERGR</sequence>
<dbReference type="InterPro" id="IPR000551">
    <property type="entry name" value="MerR-type_HTH_dom"/>
</dbReference>
<keyword evidence="1" id="KW-0238">DNA-binding</keyword>
<proteinExistence type="predicted"/>
<dbReference type="PROSITE" id="PS50937">
    <property type="entry name" value="HTH_MERR_2"/>
    <property type="match status" value="1"/>
</dbReference>
<dbReference type="EMBL" id="JAIFZO010000002">
    <property type="protein sequence ID" value="MCX4233301.1"/>
    <property type="molecule type" value="Genomic_DNA"/>
</dbReference>
<organism evidence="3 4">
    <name type="scientific">Streptomyces ortus</name>
    <dbReference type="NCBI Taxonomy" id="2867268"/>
    <lineage>
        <taxon>Bacteria</taxon>
        <taxon>Bacillati</taxon>
        <taxon>Actinomycetota</taxon>
        <taxon>Actinomycetes</taxon>
        <taxon>Kitasatosporales</taxon>
        <taxon>Streptomycetaceae</taxon>
        <taxon>Streptomyces</taxon>
    </lineage>
</organism>
<dbReference type="SMART" id="SM00422">
    <property type="entry name" value="HTH_MERR"/>
    <property type="match status" value="1"/>
</dbReference>
<gene>
    <name evidence="3" type="ORF">K3769_10985</name>
</gene>
<dbReference type="PANTHER" id="PTHR30204">
    <property type="entry name" value="REDOX-CYCLING DRUG-SENSING TRANSCRIPTIONAL ACTIVATOR SOXR"/>
    <property type="match status" value="1"/>
</dbReference>
<feature type="domain" description="HTH merR-type" evidence="2">
    <location>
        <begin position="1"/>
        <end position="69"/>
    </location>
</feature>
<dbReference type="PRINTS" id="PR00040">
    <property type="entry name" value="HTHMERR"/>
</dbReference>
<comment type="caution">
    <text evidence="3">The sequence shown here is derived from an EMBL/GenBank/DDBJ whole genome shotgun (WGS) entry which is preliminary data.</text>
</comment>
<accession>A0ABT3V129</accession>
<dbReference type="Proteomes" id="UP001165590">
    <property type="component" value="Unassembled WGS sequence"/>
</dbReference>
<dbReference type="CDD" id="cd00592">
    <property type="entry name" value="HTH_MerR-like"/>
    <property type="match status" value="1"/>
</dbReference>
<dbReference type="PANTHER" id="PTHR30204:SF93">
    <property type="entry name" value="HTH MERR-TYPE DOMAIN-CONTAINING PROTEIN"/>
    <property type="match status" value="1"/>
</dbReference>
<dbReference type="SUPFAM" id="SSF46955">
    <property type="entry name" value="Putative DNA-binding domain"/>
    <property type="match status" value="1"/>
</dbReference>
<evidence type="ECO:0000259" key="2">
    <source>
        <dbReference type="PROSITE" id="PS50937"/>
    </source>
</evidence>
<dbReference type="RefSeq" id="WP_267026252.1">
    <property type="nucleotide sequence ID" value="NZ_JAIFZO010000002.1"/>
</dbReference>
<dbReference type="Pfam" id="PF13411">
    <property type="entry name" value="MerR_1"/>
    <property type="match status" value="1"/>
</dbReference>